<organism evidence="8">
    <name type="scientific">Candidatus Thiocaldithrix dubininis</name>
    <dbReference type="NCBI Taxonomy" id="3080823"/>
    <lineage>
        <taxon>Bacteria</taxon>
        <taxon>Pseudomonadati</taxon>
        <taxon>Pseudomonadota</taxon>
        <taxon>Gammaproteobacteria</taxon>
        <taxon>Thiotrichales</taxon>
        <taxon>Thiotrichaceae</taxon>
        <taxon>Candidatus Thiocaldithrix</taxon>
    </lineage>
</organism>
<dbReference type="Gene3D" id="3.40.630.30">
    <property type="match status" value="1"/>
</dbReference>
<reference evidence="8" key="2">
    <citation type="submission" date="2023-04" db="EMBL/GenBank/DDBJ databases">
        <authorList>
            <person name="Beletskiy A.V."/>
            <person name="Mardanov A.V."/>
            <person name="Ravin N.V."/>
        </authorList>
    </citation>
    <scope>NUCLEOTIDE SEQUENCE</scope>
    <source>
        <strain evidence="8">GKL-01</strain>
    </source>
</reference>
<evidence type="ECO:0000256" key="5">
    <source>
        <dbReference type="ARBA" id="ARBA00023315"/>
    </source>
</evidence>
<gene>
    <name evidence="8" type="ORF">QJT80_00885</name>
</gene>
<comment type="similarity">
    <text evidence="1">Belongs to the acetyltransferase family. GNAT subfamily.</text>
</comment>
<feature type="domain" description="N-acetyltransferase" evidence="7">
    <location>
        <begin position="83"/>
        <end position="143"/>
    </location>
</feature>
<sequence length="165" mass="18507">MLVQSLSKQHQRTAFDCGNNALNHYLQTTARQHQNKGIARTYVLINEATPEKILAYMTLTVCEVVSECLPVELMKKYPQRIPAAKLARLAVDISFQRQGLGEYLVVEALAKTLSVYETMGLVGLLVDAKHDDAKQYYLQFGFQAAPDQLANLFMPIKAIQQYLSG</sequence>
<evidence type="ECO:0000256" key="2">
    <source>
        <dbReference type="ARBA" id="ARBA00022491"/>
    </source>
</evidence>
<dbReference type="EMBL" id="CP124755">
    <property type="protein sequence ID" value="WGZ91039.1"/>
    <property type="molecule type" value="Genomic_DNA"/>
</dbReference>
<dbReference type="InterPro" id="IPR016181">
    <property type="entry name" value="Acyl_CoA_acyltransferase"/>
</dbReference>
<dbReference type="EC" id="2.3.1.-" evidence="8"/>
<evidence type="ECO:0000256" key="1">
    <source>
        <dbReference type="ARBA" id="ARBA00009342"/>
    </source>
</evidence>
<protein>
    <submittedName>
        <fullName evidence="8">GNAT family N-acetyltransferase</fullName>
        <ecNumber evidence="8">2.3.1.-</ecNumber>
    </submittedName>
</protein>
<name>A0AA95H9T9_9GAMM</name>
<dbReference type="InterPro" id="IPR000182">
    <property type="entry name" value="GNAT_dom"/>
</dbReference>
<keyword evidence="3" id="KW-1277">Toxin-antitoxin system</keyword>
<reference evidence="8" key="1">
    <citation type="journal article" date="2023" name="Int. J. Mol. Sci.">
        <title>Metagenomics Revealed a New Genus 'Candidatus Thiocaldithrix dubininis' gen. nov., sp. nov. and a New Species 'Candidatus Thiothrix putei' sp. nov. in the Family Thiotrichaceae, Some Members of Which Have Traits of Both Na+- and H+-Motive Energetics.</title>
        <authorList>
            <person name="Ravin N.V."/>
            <person name="Muntyan M.S."/>
            <person name="Smolyakov D.D."/>
            <person name="Rudenko T.S."/>
            <person name="Beletsky A.V."/>
            <person name="Mardanov A.V."/>
            <person name="Grabovich M.Y."/>
        </authorList>
    </citation>
    <scope>NUCLEOTIDE SEQUENCE</scope>
    <source>
        <strain evidence="8">GKL-01</strain>
    </source>
</reference>
<evidence type="ECO:0000256" key="3">
    <source>
        <dbReference type="ARBA" id="ARBA00022649"/>
    </source>
</evidence>
<dbReference type="PANTHER" id="PTHR36449">
    <property type="entry name" value="ACETYLTRANSFERASE-RELATED"/>
    <property type="match status" value="1"/>
</dbReference>
<dbReference type="AlphaFoldDB" id="A0AA95H9T9"/>
<comment type="catalytic activity">
    <reaction evidence="6">
        <text>glycyl-tRNA(Gly) + acetyl-CoA = N-acetylglycyl-tRNA(Gly) + CoA + H(+)</text>
        <dbReference type="Rhea" id="RHEA:81867"/>
        <dbReference type="Rhea" id="RHEA-COMP:9683"/>
        <dbReference type="Rhea" id="RHEA-COMP:19766"/>
        <dbReference type="ChEBI" id="CHEBI:15378"/>
        <dbReference type="ChEBI" id="CHEBI:57287"/>
        <dbReference type="ChEBI" id="CHEBI:57288"/>
        <dbReference type="ChEBI" id="CHEBI:78522"/>
        <dbReference type="ChEBI" id="CHEBI:232036"/>
    </reaction>
</comment>
<accession>A0AA95H9T9</accession>
<dbReference type="Proteomes" id="UP001300672">
    <property type="component" value="Chromosome"/>
</dbReference>
<dbReference type="GO" id="GO:0016747">
    <property type="term" value="F:acyltransferase activity, transferring groups other than amino-acyl groups"/>
    <property type="evidence" value="ECO:0007669"/>
    <property type="project" value="InterPro"/>
</dbReference>
<keyword evidence="5 8" id="KW-0012">Acyltransferase</keyword>
<keyword evidence="4 8" id="KW-0808">Transferase</keyword>
<dbReference type="Pfam" id="PF13508">
    <property type="entry name" value="Acetyltransf_7"/>
    <property type="match status" value="1"/>
</dbReference>
<evidence type="ECO:0000256" key="6">
    <source>
        <dbReference type="ARBA" id="ARBA00049880"/>
    </source>
</evidence>
<evidence type="ECO:0000256" key="4">
    <source>
        <dbReference type="ARBA" id="ARBA00022679"/>
    </source>
</evidence>
<proteinExistence type="inferred from homology"/>
<evidence type="ECO:0000259" key="7">
    <source>
        <dbReference type="Pfam" id="PF13508"/>
    </source>
</evidence>
<dbReference type="KEGG" id="tdu:QJT80_00885"/>
<evidence type="ECO:0000313" key="8">
    <source>
        <dbReference type="EMBL" id="WGZ91039.1"/>
    </source>
</evidence>
<keyword evidence="2" id="KW-0678">Repressor</keyword>
<dbReference type="SUPFAM" id="SSF55729">
    <property type="entry name" value="Acyl-CoA N-acyltransferases (Nat)"/>
    <property type="match status" value="1"/>
</dbReference>
<dbReference type="PANTHER" id="PTHR36449:SF1">
    <property type="entry name" value="ACETYLTRANSFERASE"/>
    <property type="match status" value="1"/>
</dbReference>